<gene>
    <name evidence="2" type="ORF">RU07_14190</name>
</gene>
<sequence>MNISNNIGGSAQQGRSPHIEKRATEAVAPEQQQVILSGSKISFVNALEATSLANVLWTVNNEASASDAVSQGGAAQVESPWFSQAYTEH</sequence>
<accession>A0A0D0J7V8</accession>
<dbReference type="Proteomes" id="UP000035017">
    <property type="component" value="Unassembled WGS sequence"/>
</dbReference>
<evidence type="ECO:0000256" key="1">
    <source>
        <dbReference type="SAM" id="MobiDB-lite"/>
    </source>
</evidence>
<evidence type="ECO:0000313" key="2">
    <source>
        <dbReference type="EMBL" id="KIQ01890.1"/>
    </source>
</evidence>
<evidence type="ECO:0000313" key="3">
    <source>
        <dbReference type="Proteomes" id="UP000035017"/>
    </source>
</evidence>
<feature type="region of interest" description="Disordered" evidence="1">
    <location>
        <begin position="1"/>
        <end position="29"/>
    </location>
</feature>
<reference evidence="2 3" key="1">
    <citation type="submission" date="2014-12" db="EMBL/GenBank/DDBJ databases">
        <title>16Stimator: statistical estimation of ribosomal gene copy numbers from draft genome assemblies.</title>
        <authorList>
            <person name="Perisin M.A."/>
            <person name="Vetter M."/>
            <person name="Gilbert J.A."/>
            <person name="Bergelson J."/>
        </authorList>
    </citation>
    <scope>NUCLEOTIDE SEQUENCE [LARGE SCALE GENOMIC DNA]</scope>
    <source>
        <strain evidence="2 3">MEJ076</strain>
    </source>
</reference>
<protein>
    <submittedName>
        <fullName evidence="2">Uncharacterized protein</fullName>
    </submittedName>
</protein>
<dbReference type="AlphaFoldDB" id="A0A0D0J7V8"/>
<organism evidence="2 3">
    <name type="scientific">Agrobacterium tumefaciens</name>
    <dbReference type="NCBI Taxonomy" id="358"/>
    <lineage>
        <taxon>Bacteria</taxon>
        <taxon>Pseudomonadati</taxon>
        <taxon>Pseudomonadota</taxon>
        <taxon>Alphaproteobacteria</taxon>
        <taxon>Hyphomicrobiales</taxon>
        <taxon>Rhizobiaceae</taxon>
        <taxon>Rhizobium/Agrobacterium group</taxon>
        <taxon>Agrobacterium</taxon>
        <taxon>Agrobacterium tumefaciens complex</taxon>
    </lineage>
</organism>
<dbReference type="OrthoDB" id="8304430at2"/>
<comment type="caution">
    <text evidence="2">The sequence shown here is derived from an EMBL/GenBank/DDBJ whole genome shotgun (WGS) entry which is preliminary data.</text>
</comment>
<name>A0A0D0J7V8_AGRTU</name>
<proteinExistence type="predicted"/>
<feature type="compositionally biased region" description="Polar residues" evidence="1">
    <location>
        <begin position="1"/>
        <end position="15"/>
    </location>
</feature>
<dbReference type="EMBL" id="JXQV01000012">
    <property type="protein sequence ID" value="KIQ01890.1"/>
    <property type="molecule type" value="Genomic_DNA"/>
</dbReference>